<dbReference type="EMBL" id="BMYO01000001">
    <property type="protein sequence ID" value="GHD55356.1"/>
    <property type="molecule type" value="Genomic_DNA"/>
</dbReference>
<evidence type="ECO:0000256" key="3">
    <source>
        <dbReference type="PROSITE-ProRule" id="PRU00284"/>
    </source>
</evidence>
<dbReference type="PANTHER" id="PTHR32089">
    <property type="entry name" value="METHYL-ACCEPTING CHEMOTAXIS PROTEIN MCPB"/>
    <property type="match status" value="1"/>
</dbReference>
<dbReference type="InterPro" id="IPR003660">
    <property type="entry name" value="HAMP_dom"/>
</dbReference>
<comment type="similarity">
    <text evidence="2">Belongs to the methyl-accepting chemotaxis (MCP) protein family.</text>
</comment>
<comment type="caution">
    <text evidence="6">The sequence shown here is derived from an EMBL/GenBank/DDBJ whole genome shotgun (WGS) entry which is preliminary data.</text>
</comment>
<dbReference type="Pfam" id="PF00672">
    <property type="entry name" value="HAMP"/>
    <property type="match status" value="1"/>
</dbReference>
<evidence type="ECO:0000259" key="5">
    <source>
        <dbReference type="PROSITE" id="PS50885"/>
    </source>
</evidence>
<dbReference type="InterPro" id="IPR024478">
    <property type="entry name" value="HlyB_4HB_MCP"/>
</dbReference>
<dbReference type="PROSITE" id="PS50885">
    <property type="entry name" value="HAMP"/>
    <property type="match status" value="1"/>
</dbReference>
<evidence type="ECO:0000313" key="6">
    <source>
        <dbReference type="EMBL" id="GHD55356.1"/>
    </source>
</evidence>
<gene>
    <name evidence="6" type="ORF">GCM10007350_00900</name>
</gene>
<feature type="domain" description="HAMP" evidence="5">
    <location>
        <begin position="206"/>
        <end position="259"/>
    </location>
</feature>
<organism evidence="6 7">
    <name type="scientific">Jeongeupia chitinilytica</name>
    <dbReference type="NCBI Taxonomy" id="1041641"/>
    <lineage>
        <taxon>Bacteria</taxon>
        <taxon>Pseudomonadati</taxon>
        <taxon>Pseudomonadota</taxon>
        <taxon>Betaproteobacteria</taxon>
        <taxon>Neisseriales</taxon>
        <taxon>Chitinibacteraceae</taxon>
        <taxon>Jeongeupia</taxon>
    </lineage>
</organism>
<dbReference type="CDD" id="cd06225">
    <property type="entry name" value="HAMP"/>
    <property type="match status" value="1"/>
</dbReference>
<reference evidence="7" key="1">
    <citation type="journal article" date="2019" name="Int. J. Syst. Evol. Microbiol.">
        <title>The Global Catalogue of Microorganisms (GCM) 10K type strain sequencing project: providing services to taxonomists for standard genome sequencing and annotation.</title>
        <authorList>
            <consortium name="The Broad Institute Genomics Platform"/>
            <consortium name="The Broad Institute Genome Sequencing Center for Infectious Disease"/>
            <person name="Wu L."/>
            <person name="Ma J."/>
        </authorList>
    </citation>
    <scope>NUCLEOTIDE SEQUENCE [LARGE SCALE GENOMIC DNA]</scope>
    <source>
        <strain evidence="7">KCTC 23701</strain>
    </source>
</reference>
<dbReference type="PANTHER" id="PTHR32089:SF112">
    <property type="entry name" value="LYSOZYME-LIKE PROTEIN-RELATED"/>
    <property type="match status" value="1"/>
</dbReference>
<dbReference type="Pfam" id="PF12729">
    <property type="entry name" value="4HB_MCP_1"/>
    <property type="match status" value="1"/>
</dbReference>
<dbReference type="Pfam" id="PF00015">
    <property type="entry name" value="MCPsignal"/>
    <property type="match status" value="1"/>
</dbReference>
<dbReference type="PROSITE" id="PS50111">
    <property type="entry name" value="CHEMOTAXIS_TRANSDUC_2"/>
    <property type="match status" value="1"/>
</dbReference>
<accession>A0ABQ3GUF1</accession>
<dbReference type="RefSeq" id="WP_189458185.1">
    <property type="nucleotide sequence ID" value="NZ_BMYO01000001.1"/>
</dbReference>
<evidence type="ECO:0000256" key="2">
    <source>
        <dbReference type="ARBA" id="ARBA00029447"/>
    </source>
</evidence>
<keyword evidence="1 3" id="KW-0807">Transducer</keyword>
<dbReference type="SMART" id="SM00283">
    <property type="entry name" value="MA"/>
    <property type="match status" value="1"/>
</dbReference>
<name>A0ABQ3GUF1_9NEIS</name>
<dbReference type="SMART" id="SM00304">
    <property type="entry name" value="HAMP"/>
    <property type="match status" value="1"/>
</dbReference>
<evidence type="ECO:0000259" key="4">
    <source>
        <dbReference type="PROSITE" id="PS50111"/>
    </source>
</evidence>
<feature type="domain" description="Methyl-accepting transducer" evidence="4">
    <location>
        <begin position="264"/>
        <end position="500"/>
    </location>
</feature>
<protein>
    <recommendedName>
        <fullName evidence="8">Methyl-accepting chemotaxis protein</fullName>
    </recommendedName>
</protein>
<dbReference type="CDD" id="cd11386">
    <property type="entry name" value="MCP_signal"/>
    <property type="match status" value="1"/>
</dbReference>
<dbReference type="Gene3D" id="1.10.287.950">
    <property type="entry name" value="Methyl-accepting chemotaxis protein"/>
    <property type="match status" value="1"/>
</dbReference>
<proteinExistence type="inferred from homology"/>
<evidence type="ECO:0000313" key="7">
    <source>
        <dbReference type="Proteomes" id="UP000604737"/>
    </source>
</evidence>
<dbReference type="Proteomes" id="UP000604737">
    <property type="component" value="Unassembled WGS sequence"/>
</dbReference>
<sequence>MAPMKISTRLYLLCGLGVVAVVLMALVSGLLLTKIRDNSTDMLDNAVPAMQNLNHAQEVFLRLRMSVYQHLVQREPAGKDKVEASFNSLRTELAQIFESHLNRYGNPADVRQARDEIDRYLTQVQEIFKYSKNGQYDEVPAATSRVAIQGEKAITAMKEAVDNNQRQLEQARQGVSGAIATGQTTSLITPLVAAALLFVLGTLIVRSVTGPLGQLRDSVVRLASDYDFTRRVPARGGDEVNQTLHAFNQLLDAMQQSFRQLQQVGSGLNASATELADASTQMSAASNDVSESTANMAAAVEEMTVSVTHVADRAGGADDLAREAGRLAGSGGMVIEQTIARINGIAATVTTAATQIESLKERTAEINAVVNVIKDIADQTNLLALNAAIEAARAGETGRGFAVVADEVRKLAERTAVSTQEIAGTVQAIQSEAGQTVTSMQAVVNLVGDGVAQAEQAGAAIRQIRTGSDDVVHQVSEISGAMREQSQASTSIAQQIERVAQMSEESNATAMHTASAAEHLQQMSQQLQAAISRYRV</sequence>
<dbReference type="SUPFAM" id="SSF58104">
    <property type="entry name" value="Methyl-accepting chemotaxis protein (MCP) signaling domain"/>
    <property type="match status" value="1"/>
</dbReference>
<evidence type="ECO:0008006" key="8">
    <source>
        <dbReference type="Google" id="ProtNLM"/>
    </source>
</evidence>
<dbReference type="InterPro" id="IPR004089">
    <property type="entry name" value="MCPsignal_dom"/>
</dbReference>
<evidence type="ECO:0000256" key="1">
    <source>
        <dbReference type="ARBA" id="ARBA00023224"/>
    </source>
</evidence>
<keyword evidence="7" id="KW-1185">Reference proteome</keyword>